<dbReference type="Pfam" id="PF13279">
    <property type="entry name" value="4HBT_2"/>
    <property type="match status" value="1"/>
</dbReference>
<dbReference type="OrthoDB" id="9801517at2"/>
<dbReference type="InterPro" id="IPR050563">
    <property type="entry name" value="4-hydroxybenzoyl-CoA_TE"/>
</dbReference>
<sequence length="131" mass="15293">MDTPFKVKIKIESIDIDNLNHVNNAVYVKWMDNVAREHWAFLTKDNPLEEFIWVVSRHEIDYKNEAFLGDEITAKTWVGNTRGVTSERFIEFYKGTVLLAKSRTVWVLLNATTFKPARIRENILNLLLPAK</sequence>
<evidence type="ECO:0000313" key="3">
    <source>
        <dbReference type="Proteomes" id="UP000238882"/>
    </source>
</evidence>
<comment type="caution">
    <text evidence="2">The sequence shown here is derived from an EMBL/GenBank/DDBJ whole genome shotgun (WGS) entry which is preliminary data.</text>
</comment>
<dbReference type="InterPro" id="IPR029069">
    <property type="entry name" value="HotDog_dom_sf"/>
</dbReference>
<keyword evidence="1" id="KW-0378">Hydrolase</keyword>
<dbReference type="SUPFAM" id="SSF54637">
    <property type="entry name" value="Thioesterase/thiol ester dehydrase-isomerase"/>
    <property type="match status" value="1"/>
</dbReference>
<dbReference type="RefSeq" id="WP_105017485.1">
    <property type="nucleotide sequence ID" value="NZ_VRMK01000029.1"/>
</dbReference>
<dbReference type="GO" id="GO:0047617">
    <property type="term" value="F:fatty acyl-CoA hydrolase activity"/>
    <property type="evidence" value="ECO:0007669"/>
    <property type="project" value="TreeGrafter"/>
</dbReference>
<protein>
    <submittedName>
        <fullName evidence="2">Thioesterase</fullName>
    </submittedName>
</protein>
<proteinExistence type="predicted"/>
<organism evidence="2 3">
    <name type="scientific">Polaribacter porphyrae</name>
    <dbReference type="NCBI Taxonomy" id="1137780"/>
    <lineage>
        <taxon>Bacteria</taxon>
        <taxon>Pseudomonadati</taxon>
        <taxon>Bacteroidota</taxon>
        <taxon>Flavobacteriia</taxon>
        <taxon>Flavobacteriales</taxon>
        <taxon>Flavobacteriaceae</taxon>
    </lineage>
</organism>
<dbReference type="AlphaFoldDB" id="A0A2S7WTG4"/>
<dbReference type="Gene3D" id="3.10.129.10">
    <property type="entry name" value="Hotdog Thioesterase"/>
    <property type="match status" value="1"/>
</dbReference>
<name>A0A2S7WTG4_9FLAO</name>
<dbReference type="CDD" id="cd00586">
    <property type="entry name" value="4HBT"/>
    <property type="match status" value="1"/>
</dbReference>
<dbReference type="PANTHER" id="PTHR31793:SF37">
    <property type="entry name" value="ACYL-COA THIOESTER HYDROLASE YBGC"/>
    <property type="match status" value="1"/>
</dbReference>
<gene>
    <name evidence="2" type="ORF">BTO18_03425</name>
</gene>
<evidence type="ECO:0000256" key="1">
    <source>
        <dbReference type="ARBA" id="ARBA00022801"/>
    </source>
</evidence>
<accession>A0A2S7WTG4</accession>
<evidence type="ECO:0000313" key="2">
    <source>
        <dbReference type="EMBL" id="PQJ80885.1"/>
    </source>
</evidence>
<dbReference type="EMBL" id="MSCN01000001">
    <property type="protein sequence ID" value="PQJ80885.1"/>
    <property type="molecule type" value="Genomic_DNA"/>
</dbReference>
<dbReference type="Proteomes" id="UP000238882">
    <property type="component" value="Unassembled WGS sequence"/>
</dbReference>
<reference evidence="2 3" key="1">
    <citation type="submission" date="2016-12" db="EMBL/GenBank/DDBJ databases">
        <title>Trade-off between light-utilization and light-protection in marine flavobacteria.</title>
        <authorList>
            <person name="Kumagai Y."/>
            <person name="Yoshizawa S."/>
            <person name="Kogure K."/>
            <person name="Iwasaki W."/>
        </authorList>
    </citation>
    <scope>NUCLEOTIDE SEQUENCE [LARGE SCALE GENOMIC DNA]</scope>
    <source>
        <strain evidence="2 3">NBRC 108759</strain>
    </source>
</reference>
<dbReference type="PANTHER" id="PTHR31793">
    <property type="entry name" value="4-HYDROXYBENZOYL-COA THIOESTERASE FAMILY MEMBER"/>
    <property type="match status" value="1"/>
</dbReference>
<keyword evidence="3" id="KW-1185">Reference proteome</keyword>